<dbReference type="EMBL" id="BLXY01000024">
    <property type="protein sequence ID" value="GFO66375.1"/>
    <property type="molecule type" value="Genomic_DNA"/>
</dbReference>
<dbReference type="AlphaFoldDB" id="A0A6V8N1L8"/>
<organism evidence="2 3">
    <name type="scientific">Geomonas paludis</name>
    <dbReference type="NCBI Taxonomy" id="2740185"/>
    <lineage>
        <taxon>Bacteria</taxon>
        <taxon>Pseudomonadati</taxon>
        <taxon>Thermodesulfobacteriota</taxon>
        <taxon>Desulfuromonadia</taxon>
        <taxon>Geobacterales</taxon>
        <taxon>Geobacteraceae</taxon>
        <taxon>Geomonas</taxon>
    </lineage>
</organism>
<gene>
    <name evidence="2" type="ORF">GMPD_42940</name>
</gene>
<feature type="region of interest" description="Disordered" evidence="1">
    <location>
        <begin position="80"/>
        <end position="100"/>
    </location>
</feature>
<sequence>MAEGTGSVRCLSLWRNASFSTATVPKQQGDTEKGAGTWRSLSPIITRKEKRFIMKSMFHLIAITALMGAQLAGAETNWYAGDERCRPPKDDGTYSAPYDAKEHPGDFPTFPGADKPGWFCSYQREDGVMVQYGNSMTPQQQWLAVWAAGANSMD</sequence>
<evidence type="ECO:0000256" key="1">
    <source>
        <dbReference type="SAM" id="MobiDB-lite"/>
    </source>
</evidence>
<proteinExistence type="predicted"/>
<comment type="caution">
    <text evidence="2">The sequence shown here is derived from an EMBL/GenBank/DDBJ whole genome shotgun (WGS) entry which is preliminary data.</text>
</comment>
<evidence type="ECO:0000313" key="3">
    <source>
        <dbReference type="Proteomes" id="UP000568888"/>
    </source>
</evidence>
<dbReference type="Proteomes" id="UP000568888">
    <property type="component" value="Unassembled WGS sequence"/>
</dbReference>
<reference evidence="3" key="1">
    <citation type="submission" date="2020-06" db="EMBL/GenBank/DDBJ databases">
        <title>Draft genomic sequecing of Geomonas sp. Red736.</title>
        <authorList>
            <person name="Itoh H."/>
            <person name="Xu Z.X."/>
            <person name="Ushijima N."/>
            <person name="Masuda Y."/>
            <person name="Shiratori Y."/>
            <person name="Senoo K."/>
        </authorList>
    </citation>
    <scope>NUCLEOTIDE SEQUENCE [LARGE SCALE GENOMIC DNA]</scope>
    <source>
        <strain evidence="3">Red736</strain>
    </source>
</reference>
<evidence type="ECO:0000313" key="2">
    <source>
        <dbReference type="EMBL" id="GFO66375.1"/>
    </source>
</evidence>
<protein>
    <submittedName>
        <fullName evidence="2">Uncharacterized protein</fullName>
    </submittedName>
</protein>
<accession>A0A6V8N1L8</accession>
<feature type="compositionally biased region" description="Basic and acidic residues" evidence="1">
    <location>
        <begin position="81"/>
        <end position="92"/>
    </location>
</feature>
<name>A0A6V8N1L8_9BACT</name>